<dbReference type="Pfam" id="PF08895">
    <property type="entry name" value="DUF1840"/>
    <property type="match status" value="1"/>
</dbReference>
<gene>
    <name evidence="1" type="ORF">BIT28_02890</name>
</gene>
<reference evidence="1 2" key="1">
    <citation type="submission" date="2016-09" db="EMBL/GenBank/DDBJ databases">
        <title>Photobacterium proteolyticum sp. nov. a protease producing bacterium isolated from ocean sediments of Laizhou Bay.</title>
        <authorList>
            <person name="Li Y."/>
        </authorList>
    </citation>
    <scope>NUCLEOTIDE SEQUENCE [LARGE SCALE GENOMIC DNA]</scope>
    <source>
        <strain evidence="1 2">13-12</strain>
    </source>
</reference>
<evidence type="ECO:0000313" key="2">
    <source>
        <dbReference type="Proteomes" id="UP000186905"/>
    </source>
</evidence>
<sequence length="112" mass="12539">MLVTFSCKVSGNVVMFGDVAKQMLRMMGQCENIPGAIDAEHISLALSNLQQAASRIHQLELDSRENGELQDREVDACDEQDVEPVISLNTRALPLIDMLKAAEKEQCYIMWE</sequence>
<dbReference type="OrthoDB" id="5625523at2"/>
<accession>A0A1Q9G9Y9</accession>
<proteinExistence type="predicted"/>
<evidence type="ECO:0008006" key="3">
    <source>
        <dbReference type="Google" id="ProtNLM"/>
    </source>
</evidence>
<name>A0A1Q9G9Y9_9GAMM</name>
<dbReference type="AlphaFoldDB" id="A0A1Q9G9Y9"/>
<evidence type="ECO:0000313" key="1">
    <source>
        <dbReference type="EMBL" id="OLQ71135.1"/>
    </source>
</evidence>
<dbReference type="RefSeq" id="WP_075767414.1">
    <property type="nucleotide sequence ID" value="NZ_MJIL01000095.1"/>
</dbReference>
<protein>
    <recommendedName>
        <fullName evidence="3">DUF1840 domain-containing protein</fullName>
    </recommendedName>
</protein>
<dbReference type="Proteomes" id="UP000186905">
    <property type="component" value="Unassembled WGS sequence"/>
</dbReference>
<comment type="caution">
    <text evidence="1">The sequence shown here is derived from an EMBL/GenBank/DDBJ whole genome shotgun (WGS) entry which is preliminary data.</text>
</comment>
<dbReference type="EMBL" id="MJIL01000095">
    <property type="protein sequence ID" value="OLQ71135.1"/>
    <property type="molecule type" value="Genomic_DNA"/>
</dbReference>
<organism evidence="1 2">
    <name type="scientific">Photobacterium proteolyticum</name>
    <dbReference type="NCBI Taxonomy" id="1903952"/>
    <lineage>
        <taxon>Bacteria</taxon>
        <taxon>Pseudomonadati</taxon>
        <taxon>Pseudomonadota</taxon>
        <taxon>Gammaproteobacteria</taxon>
        <taxon>Vibrionales</taxon>
        <taxon>Vibrionaceae</taxon>
        <taxon>Photobacterium</taxon>
    </lineage>
</organism>
<keyword evidence="2" id="KW-1185">Reference proteome</keyword>
<dbReference type="InterPro" id="IPR014991">
    <property type="entry name" value="DUF1840"/>
</dbReference>